<comment type="subcellular location">
    <subcellularLocation>
        <location evidence="1 5">Periplasm</location>
    </subcellularLocation>
</comment>
<proteinExistence type="inferred from homology"/>
<organism evidence="8 10">
    <name type="scientific">Thalassovita autumnalis</name>
    <dbReference type="NCBI Taxonomy" id="2072972"/>
    <lineage>
        <taxon>Bacteria</taxon>
        <taxon>Pseudomonadati</taxon>
        <taxon>Pseudomonadota</taxon>
        <taxon>Alphaproteobacteria</taxon>
        <taxon>Rhodobacterales</taxon>
        <taxon>Roseobacteraceae</taxon>
        <taxon>Thalassovita</taxon>
    </lineage>
</organism>
<evidence type="ECO:0000256" key="2">
    <source>
        <dbReference type="ARBA" id="ARBA00022448"/>
    </source>
</evidence>
<sequence>MKTTNTHRPALHTLALTSAALALMAGGAQAEEVRVFNWSDYIAEELLDKFEAETGYKLIYDVFDSNELLETKLLAGGSGYDVVVPSANFLQRQITAGVFQPLDHQQLPNAQYLWEEIESRTITYDPDNAYSINYLWGTTGIGVNASKVREVLGEEAPLNSLALIFDPANMEKLQACGVYLLDAPAEMIPAALSYLGEDPDSQDTKVLQKAEPVLSAVRPYVRKYHNSEYISALANGDICVAFGWSGDVLQARDRADEAGNGVELEYHAPVEGAVMWFDQMAIPADAPNPKGAHAFLNFMMDPENIAAASNYVYYANGNKASQEFLLEDVRGDTAIYPDAATMQNLYTTRPFPPKVQRVVTRMWTKIKSGI</sequence>
<dbReference type="SUPFAM" id="SSF53850">
    <property type="entry name" value="Periplasmic binding protein-like II"/>
    <property type="match status" value="1"/>
</dbReference>
<dbReference type="InterPro" id="IPR006059">
    <property type="entry name" value="SBP"/>
</dbReference>
<dbReference type="InterPro" id="IPR001188">
    <property type="entry name" value="Sperm_putr-bd"/>
</dbReference>
<keyword evidence="3 6" id="KW-0732">Signal</keyword>
<dbReference type="Proteomes" id="UP000051086">
    <property type="component" value="Unassembled WGS sequence"/>
</dbReference>
<evidence type="ECO:0000313" key="10">
    <source>
        <dbReference type="Proteomes" id="UP000051887"/>
    </source>
</evidence>
<evidence type="ECO:0000313" key="8">
    <source>
        <dbReference type="EMBL" id="CUH70792.1"/>
    </source>
</evidence>
<feature type="chain" id="PRO_5009792367" description="Putrescine-binding periplasmic protein" evidence="6">
    <location>
        <begin position="31"/>
        <end position="370"/>
    </location>
</feature>
<dbReference type="PANTHER" id="PTHR30222">
    <property type="entry name" value="SPERMIDINE/PUTRESCINE-BINDING PERIPLASMIC PROTEIN"/>
    <property type="match status" value="1"/>
</dbReference>
<evidence type="ECO:0000313" key="7">
    <source>
        <dbReference type="EMBL" id="CUH64853.1"/>
    </source>
</evidence>
<protein>
    <recommendedName>
        <fullName evidence="5">Putrescine-binding periplasmic protein</fullName>
    </recommendedName>
</protein>
<feature type="signal peptide" evidence="6">
    <location>
        <begin position="1"/>
        <end position="30"/>
    </location>
</feature>
<dbReference type="PANTHER" id="PTHR30222:SF12">
    <property type="entry name" value="NORSPERMIDINE SENSOR"/>
    <property type="match status" value="1"/>
</dbReference>
<dbReference type="Gene3D" id="3.40.190.10">
    <property type="entry name" value="Periplasmic binding protein-like II"/>
    <property type="match status" value="2"/>
</dbReference>
<evidence type="ECO:0000256" key="4">
    <source>
        <dbReference type="ARBA" id="ARBA00022764"/>
    </source>
</evidence>
<keyword evidence="2 5" id="KW-0813">Transport</keyword>
<evidence type="ECO:0000256" key="6">
    <source>
        <dbReference type="SAM" id="SignalP"/>
    </source>
</evidence>
<evidence type="ECO:0000256" key="1">
    <source>
        <dbReference type="ARBA" id="ARBA00004418"/>
    </source>
</evidence>
<evidence type="ECO:0000256" key="5">
    <source>
        <dbReference type="PIRNR" id="PIRNR019574"/>
    </source>
</evidence>
<dbReference type="GO" id="GO:0042597">
    <property type="term" value="C:periplasmic space"/>
    <property type="evidence" value="ECO:0007669"/>
    <property type="project" value="UniProtKB-SubCell"/>
</dbReference>
<dbReference type="PIRSF" id="PIRSF019574">
    <property type="entry name" value="Periplasmic_polyamine_BP"/>
    <property type="match status" value="1"/>
</dbReference>
<dbReference type="EMBL" id="CYSC01000013">
    <property type="protein sequence ID" value="CUH70792.1"/>
    <property type="molecule type" value="Genomic_DNA"/>
</dbReference>
<comment type="function">
    <text evidence="5">Required for the activity of the bacterial periplasmic transport system of putrescine.</text>
</comment>
<evidence type="ECO:0000313" key="9">
    <source>
        <dbReference type="Proteomes" id="UP000051086"/>
    </source>
</evidence>
<evidence type="ECO:0000256" key="3">
    <source>
        <dbReference type="ARBA" id="ARBA00022729"/>
    </source>
</evidence>
<keyword evidence="4 5" id="KW-0574">Periplasm</keyword>
<dbReference type="GO" id="GO:0015846">
    <property type="term" value="P:polyamine transport"/>
    <property type="evidence" value="ECO:0007669"/>
    <property type="project" value="InterPro"/>
</dbReference>
<reference evidence="8 10" key="2">
    <citation type="submission" date="2015-09" db="EMBL/GenBank/DDBJ databases">
        <authorList>
            <consortium name="Swine Surveillance"/>
        </authorList>
    </citation>
    <scope>NUCLEOTIDE SEQUENCE [LARGE SCALE GENOMIC DNA]</scope>
    <source>
        <strain evidence="8 10">5120</strain>
    </source>
</reference>
<name>A0A0P1F9H3_9RHOB</name>
<reference evidence="7 9" key="1">
    <citation type="submission" date="2015-09" db="EMBL/GenBank/DDBJ databases">
        <authorList>
            <person name="Rodrigo-Torres L."/>
            <person name="Arahal D.R."/>
        </authorList>
    </citation>
    <scope>NUCLEOTIDE SEQUENCE [LARGE SCALE GENOMIC DNA]</scope>
    <source>
        <strain evidence="7 9">CECT 5118</strain>
    </source>
</reference>
<dbReference type="PRINTS" id="PR00909">
    <property type="entry name" value="SPERMDNBNDNG"/>
</dbReference>
<dbReference type="AlphaFoldDB" id="A0A0P1F9H3"/>
<dbReference type="Proteomes" id="UP000051887">
    <property type="component" value="Unassembled WGS sequence"/>
</dbReference>
<dbReference type="GO" id="GO:0019808">
    <property type="term" value="F:polyamine binding"/>
    <property type="evidence" value="ECO:0007669"/>
    <property type="project" value="InterPro"/>
</dbReference>
<dbReference type="EMBL" id="CYSB01000021">
    <property type="protein sequence ID" value="CUH64853.1"/>
    <property type="molecule type" value="Genomic_DNA"/>
</dbReference>
<dbReference type="Pfam" id="PF13416">
    <property type="entry name" value="SBP_bac_8"/>
    <property type="match status" value="1"/>
</dbReference>
<accession>A0A0P1F9H3</accession>
<comment type="similarity">
    <text evidence="5">Belongs to the bacterial solute-binding protein PotD/PotF family.</text>
</comment>
<dbReference type="CDD" id="cd13659">
    <property type="entry name" value="PBP2_PotF"/>
    <property type="match status" value="1"/>
</dbReference>
<dbReference type="RefSeq" id="WP_179945272.1">
    <property type="nucleotide sequence ID" value="NZ_CYSB01000021.1"/>
</dbReference>
<keyword evidence="9" id="KW-1185">Reference proteome</keyword>
<gene>
    <name evidence="8" type="primary">potF_1</name>
    <name evidence="7" type="ORF">TL5118_01044</name>
    <name evidence="8" type="ORF">TL5120_00572</name>
</gene>